<dbReference type="NCBIfam" id="NF008594">
    <property type="entry name" value="PRK11561.1"/>
    <property type="match status" value="1"/>
</dbReference>
<dbReference type="Gene3D" id="6.10.250.600">
    <property type="match status" value="1"/>
</dbReference>
<dbReference type="InterPro" id="IPR041504">
    <property type="entry name" value="AidB_N"/>
</dbReference>
<evidence type="ECO:0000313" key="8">
    <source>
        <dbReference type="EMBL" id="TDG18736.1"/>
    </source>
</evidence>
<dbReference type="InterPro" id="IPR009100">
    <property type="entry name" value="AcylCoA_DH/oxidase_NM_dom_sf"/>
</dbReference>
<dbReference type="Pfam" id="PF00441">
    <property type="entry name" value="Acyl-CoA_dh_1"/>
    <property type="match status" value="1"/>
</dbReference>
<keyword evidence="4" id="KW-0274">FAD</keyword>
<dbReference type="EMBL" id="SMRP01000028">
    <property type="protein sequence ID" value="TDG18736.1"/>
    <property type="molecule type" value="Genomic_DNA"/>
</dbReference>
<accession>A0A4R5M0Y1</accession>
<dbReference type="InterPro" id="IPR006089">
    <property type="entry name" value="Acyl-CoA_DH_CS"/>
</dbReference>
<evidence type="ECO:0000259" key="6">
    <source>
        <dbReference type="Pfam" id="PF02770"/>
    </source>
</evidence>
<evidence type="ECO:0000256" key="3">
    <source>
        <dbReference type="ARBA" id="ARBA00022630"/>
    </source>
</evidence>
<dbReference type="Gene3D" id="1.20.140.10">
    <property type="entry name" value="Butyryl-CoA Dehydrogenase, subunit A, domain 3"/>
    <property type="match status" value="1"/>
</dbReference>
<protein>
    <submittedName>
        <fullName evidence="8">Isovaleryl-CoA dehydrogenase</fullName>
        <ecNumber evidence="8">1.3.8.4</ecNumber>
    </submittedName>
</protein>
<evidence type="ECO:0000256" key="2">
    <source>
        <dbReference type="ARBA" id="ARBA00009347"/>
    </source>
</evidence>
<proteinExistence type="inferred from homology"/>
<dbReference type="InterPro" id="IPR009075">
    <property type="entry name" value="AcylCo_DH/oxidase_C"/>
</dbReference>
<keyword evidence="8" id="KW-0560">Oxidoreductase</keyword>
<evidence type="ECO:0000313" key="9">
    <source>
        <dbReference type="Proteomes" id="UP000295722"/>
    </source>
</evidence>
<dbReference type="GO" id="GO:0008470">
    <property type="term" value="F:3-methylbutanoyl-CoA dehydrogenase activity"/>
    <property type="evidence" value="ECO:0007669"/>
    <property type="project" value="UniProtKB-EC"/>
</dbReference>
<comment type="cofactor">
    <cofactor evidence="1">
        <name>FAD</name>
        <dbReference type="ChEBI" id="CHEBI:57692"/>
    </cofactor>
</comment>
<dbReference type="PANTHER" id="PTHR42707:SF3">
    <property type="entry name" value="ACYL-COA DEHYDROGENASE AIDB-RELATED"/>
    <property type="match status" value="1"/>
</dbReference>
<dbReference type="Proteomes" id="UP000295722">
    <property type="component" value="Unassembled WGS sequence"/>
</dbReference>
<evidence type="ECO:0000256" key="1">
    <source>
        <dbReference type="ARBA" id="ARBA00001974"/>
    </source>
</evidence>
<dbReference type="InterPro" id="IPR052904">
    <property type="entry name" value="Acyl-CoA_dehydrogenase-like"/>
</dbReference>
<dbReference type="Gene3D" id="2.40.110.20">
    <property type="match status" value="1"/>
</dbReference>
<dbReference type="AlphaFoldDB" id="A0A4R5M0Y1"/>
<dbReference type="PANTHER" id="PTHR42707">
    <property type="entry name" value="ACYL-COA DEHYDROGENASE"/>
    <property type="match status" value="1"/>
</dbReference>
<dbReference type="Pfam" id="PF02770">
    <property type="entry name" value="Acyl-CoA_dh_M"/>
    <property type="match status" value="1"/>
</dbReference>
<name>A0A4R5M0Y1_9BURK</name>
<dbReference type="SUPFAM" id="SSF47203">
    <property type="entry name" value="Acyl-CoA dehydrogenase C-terminal domain-like"/>
    <property type="match status" value="1"/>
</dbReference>
<gene>
    <name evidence="8" type="ORF">EYW47_33430</name>
</gene>
<dbReference type="InterPro" id="IPR006091">
    <property type="entry name" value="Acyl-CoA_Oxase/DH_mid-dom"/>
</dbReference>
<dbReference type="InterPro" id="IPR036250">
    <property type="entry name" value="AcylCo_DH-like_C"/>
</dbReference>
<evidence type="ECO:0000259" key="7">
    <source>
        <dbReference type="Pfam" id="PF18158"/>
    </source>
</evidence>
<dbReference type="PROSITE" id="PS00072">
    <property type="entry name" value="ACYL_COA_DH_1"/>
    <property type="match status" value="1"/>
</dbReference>
<keyword evidence="3" id="KW-0285">Flavoprotein</keyword>
<dbReference type="PROSITE" id="PS00073">
    <property type="entry name" value="ACYL_COA_DH_2"/>
    <property type="match status" value="1"/>
</dbReference>
<comment type="similarity">
    <text evidence="2">Belongs to the acyl-CoA dehydrogenase family.</text>
</comment>
<keyword evidence="9" id="KW-1185">Reference proteome</keyword>
<reference evidence="8 9" key="1">
    <citation type="submission" date="2019-03" db="EMBL/GenBank/DDBJ databases">
        <title>Paraburkholderia sp. 4M-K11, isolated from subtropical forest soil.</title>
        <authorList>
            <person name="Gao Z.-H."/>
            <person name="Qiu L.-H."/>
        </authorList>
    </citation>
    <scope>NUCLEOTIDE SEQUENCE [LARGE SCALE GENOMIC DNA]</scope>
    <source>
        <strain evidence="8 9">4M-K11</strain>
    </source>
</reference>
<feature type="domain" description="Acyl-CoA dehydrogenase/oxidase C-terminal" evidence="5">
    <location>
        <begin position="319"/>
        <end position="488"/>
    </location>
</feature>
<comment type="caution">
    <text evidence="8">The sequence shown here is derived from an EMBL/GenBank/DDBJ whole genome shotgun (WGS) entry which is preliminary data.</text>
</comment>
<dbReference type="EC" id="1.3.8.4" evidence="8"/>
<dbReference type="Pfam" id="PF18158">
    <property type="entry name" value="AidB_N"/>
    <property type="match status" value="1"/>
</dbReference>
<organism evidence="8 9">
    <name type="scientific">Paraburkholderia silviterrae</name>
    <dbReference type="NCBI Taxonomy" id="2528715"/>
    <lineage>
        <taxon>Bacteria</taxon>
        <taxon>Pseudomonadati</taxon>
        <taxon>Pseudomonadota</taxon>
        <taxon>Betaproteobacteria</taxon>
        <taxon>Burkholderiales</taxon>
        <taxon>Burkholderiaceae</taxon>
        <taxon>Paraburkholderia</taxon>
    </lineage>
</organism>
<evidence type="ECO:0000256" key="4">
    <source>
        <dbReference type="ARBA" id="ARBA00022827"/>
    </source>
</evidence>
<sequence length="601" mass="64741">MDTTQALSGNAPGADASGADASGVATLAYRPGTTHEVTNQAPPLADYNLFTTDSALGEALARAGAGWHREALVRHGATLGAAPTLALADLANRHSPELHTHSPRGERIDALEFHPAWHELLKLLRAEGLHALPFSEPRPGAMAARCAGYFLHAQLESGSLCPLTMTFASIPVLQCEPALFDTLRERLYTREHDARDVPLAGKRSMMIGMGMTEKQGGSDVRSNRTQARPAGIASGRGAEYLLTGHKWFFSAPQCDAHLVLARTTEHDGLSCFFVPRFKPDGTKNAVQVQRLKDKLGNRSNASSEVEFFDAYGVMIGDEGRGVATIIEMANYTRLDCVIGSAALMRAALVQAIHHARHRSAFGRVLADQPLMQNVLADLALESEAATVLFMQLAQAFEESANDANAAGTVTEESGRALVARAWRRIVTPAAKFWVCKRTLAFTGEAMEVWGGNGYVEEGPMARFYREAPVNSIWEGSGNVMCLDVLRALERDADAAQMLFLAWRREAAGHAALSAALDRLSALLNGAPGTRETSARHIAQQIVLIAQAMLLRAGPPEVAEAFIAMRLDEHDADCGRVFGTLPARFDHAALIARALPPDYLAA</sequence>
<dbReference type="SUPFAM" id="SSF56645">
    <property type="entry name" value="Acyl-CoA dehydrogenase NM domain-like"/>
    <property type="match status" value="1"/>
</dbReference>
<dbReference type="OrthoDB" id="9771038at2"/>
<evidence type="ECO:0000259" key="5">
    <source>
        <dbReference type="Pfam" id="PF00441"/>
    </source>
</evidence>
<feature type="domain" description="Acyl-CoA oxidase/dehydrogenase middle" evidence="6">
    <location>
        <begin position="209"/>
        <end position="308"/>
    </location>
</feature>
<feature type="domain" description="Adaptive response protein AidB N-terminal" evidence="7">
    <location>
        <begin position="39"/>
        <end position="193"/>
    </location>
</feature>